<reference evidence="1" key="1">
    <citation type="submission" date="2021-06" db="EMBL/GenBank/DDBJ databases">
        <authorList>
            <person name="Kallberg Y."/>
            <person name="Tangrot J."/>
            <person name="Rosling A."/>
        </authorList>
    </citation>
    <scope>NUCLEOTIDE SEQUENCE</scope>
    <source>
        <strain evidence="1">CL551</strain>
    </source>
</reference>
<evidence type="ECO:0000313" key="2">
    <source>
        <dbReference type="Proteomes" id="UP000789342"/>
    </source>
</evidence>
<protein>
    <submittedName>
        <fullName evidence="1">5467_t:CDS:1</fullName>
    </submittedName>
</protein>
<keyword evidence="2" id="KW-1185">Reference proteome</keyword>
<organism evidence="1 2">
    <name type="scientific">Acaulospora morrowiae</name>
    <dbReference type="NCBI Taxonomy" id="94023"/>
    <lineage>
        <taxon>Eukaryota</taxon>
        <taxon>Fungi</taxon>
        <taxon>Fungi incertae sedis</taxon>
        <taxon>Mucoromycota</taxon>
        <taxon>Glomeromycotina</taxon>
        <taxon>Glomeromycetes</taxon>
        <taxon>Diversisporales</taxon>
        <taxon>Acaulosporaceae</taxon>
        <taxon>Acaulospora</taxon>
    </lineage>
</organism>
<gene>
    <name evidence="1" type="ORF">AMORRO_LOCUS10962</name>
</gene>
<dbReference type="Proteomes" id="UP000789342">
    <property type="component" value="Unassembled WGS sequence"/>
</dbReference>
<comment type="caution">
    <text evidence="1">The sequence shown here is derived from an EMBL/GenBank/DDBJ whole genome shotgun (WGS) entry which is preliminary data.</text>
</comment>
<dbReference type="AlphaFoldDB" id="A0A9N9HHK4"/>
<dbReference type="EMBL" id="CAJVPV010013048">
    <property type="protein sequence ID" value="CAG8674519.1"/>
    <property type="molecule type" value="Genomic_DNA"/>
</dbReference>
<accession>A0A9N9HHK4</accession>
<proteinExistence type="predicted"/>
<sequence length="93" mass="11116">NGHQLSHSHYAPMKFEIHDHPDFSFSILNYVVTPFEHKAKSDRFLIRENRFSTKKFLSRRAISVVTRDGKFYKHDLGIRKISIKFVWCQSVEY</sequence>
<evidence type="ECO:0000313" key="1">
    <source>
        <dbReference type="EMBL" id="CAG8674519.1"/>
    </source>
</evidence>
<name>A0A9N9HHK4_9GLOM</name>
<feature type="non-terminal residue" evidence="1">
    <location>
        <position position="93"/>
    </location>
</feature>